<keyword evidence="1" id="KW-0812">Transmembrane</keyword>
<keyword evidence="1" id="KW-0472">Membrane</keyword>
<feature type="transmembrane region" description="Helical" evidence="1">
    <location>
        <begin position="68"/>
        <end position="94"/>
    </location>
</feature>
<protein>
    <recommendedName>
        <fullName evidence="4">Vitamin B12 transport system permease protein</fullName>
    </recommendedName>
</protein>
<evidence type="ECO:0000313" key="3">
    <source>
        <dbReference type="Proteomes" id="UP000295293"/>
    </source>
</evidence>
<reference evidence="2 3" key="1">
    <citation type="submission" date="2019-03" db="EMBL/GenBank/DDBJ databases">
        <title>Genomic Encyclopedia of Type Strains, Phase IV (KMG-IV): sequencing the most valuable type-strain genomes for metagenomic binning, comparative biology and taxonomic classification.</title>
        <authorList>
            <person name="Goeker M."/>
        </authorList>
    </citation>
    <scope>NUCLEOTIDE SEQUENCE [LARGE SCALE GENOMIC DNA]</scope>
    <source>
        <strain evidence="2 3">DSM 21667</strain>
    </source>
</reference>
<name>A0A4R6Z9Q3_9GAMM</name>
<evidence type="ECO:0008006" key="4">
    <source>
        <dbReference type="Google" id="ProtNLM"/>
    </source>
</evidence>
<sequence length="151" mass="15794">MTPEPRRPRLNWLGLATALMVALAGGAVWALIALWHESELCFLALPLSAFIGVLLRRPGPGVNAIGGLLALLFSTLACAYALGLIATAQVSLLLGQRLTDTLHRIGTDMALSVAWARLDMFDLACLAAALLLGTACAALPPRRSPPAFPAG</sequence>
<evidence type="ECO:0000313" key="2">
    <source>
        <dbReference type="EMBL" id="TDR48595.1"/>
    </source>
</evidence>
<gene>
    <name evidence="2" type="ORF">DFR29_101215</name>
</gene>
<feature type="transmembrane region" description="Helical" evidence="1">
    <location>
        <begin position="12"/>
        <end position="34"/>
    </location>
</feature>
<dbReference type="Proteomes" id="UP000295293">
    <property type="component" value="Unassembled WGS sequence"/>
</dbReference>
<proteinExistence type="predicted"/>
<dbReference type="AlphaFoldDB" id="A0A4R6Z9Q3"/>
<keyword evidence="1" id="KW-1133">Transmembrane helix</keyword>
<dbReference type="RefSeq" id="WP_133816717.1">
    <property type="nucleotide sequence ID" value="NZ_SNZH01000001.1"/>
</dbReference>
<keyword evidence="3" id="KW-1185">Reference proteome</keyword>
<comment type="caution">
    <text evidence="2">The sequence shown here is derived from an EMBL/GenBank/DDBJ whole genome shotgun (WGS) entry which is preliminary data.</text>
</comment>
<dbReference type="EMBL" id="SNZH01000001">
    <property type="protein sequence ID" value="TDR48595.1"/>
    <property type="molecule type" value="Genomic_DNA"/>
</dbReference>
<organism evidence="2 3">
    <name type="scientific">Tahibacter aquaticus</name>
    <dbReference type="NCBI Taxonomy" id="520092"/>
    <lineage>
        <taxon>Bacteria</taxon>
        <taxon>Pseudomonadati</taxon>
        <taxon>Pseudomonadota</taxon>
        <taxon>Gammaproteobacteria</taxon>
        <taxon>Lysobacterales</taxon>
        <taxon>Rhodanobacteraceae</taxon>
        <taxon>Tahibacter</taxon>
    </lineage>
</organism>
<accession>A0A4R6Z9Q3</accession>
<evidence type="ECO:0000256" key="1">
    <source>
        <dbReference type="SAM" id="Phobius"/>
    </source>
</evidence>